<dbReference type="InterPro" id="IPR003886">
    <property type="entry name" value="NIDO_dom"/>
</dbReference>
<dbReference type="PANTHER" id="PTHR24034">
    <property type="entry name" value="EGF-LIKE DOMAIN-CONTAINING PROTEIN"/>
    <property type="match status" value="1"/>
</dbReference>
<evidence type="ECO:0000256" key="5">
    <source>
        <dbReference type="ARBA" id="ARBA00022737"/>
    </source>
</evidence>
<dbReference type="InterPro" id="IPR001846">
    <property type="entry name" value="VWF_type-D"/>
</dbReference>
<dbReference type="InterPro" id="IPR009030">
    <property type="entry name" value="Growth_fac_rcpt_cys_sf"/>
</dbReference>
<dbReference type="PROSITE" id="PS00010">
    <property type="entry name" value="ASX_HYDROXYL"/>
    <property type="match status" value="5"/>
</dbReference>
<keyword evidence="2 10" id="KW-0245">EGF-like domain</keyword>
<keyword evidence="5" id="KW-0677">Repeat</keyword>
<keyword evidence="6 12" id="KW-1133">Transmembrane helix</keyword>
<feature type="domain" description="EGF-like" evidence="13">
    <location>
        <begin position="1173"/>
        <end position="1213"/>
    </location>
</feature>
<dbReference type="PROSITE" id="PS50856">
    <property type="entry name" value="AMOP"/>
    <property type="match status" value="1"/>
</dbReference>
<dbReference type="PANTHER" id="PTHR24034:SF205">
    <property type="entry name" value="NIDOGEN"/>
    <property type="match status" value="1"/>
</dbReference>
<evidence type="ECO:0000256" key="3">
    <source>
        <dbReference type="ARBA" id="ARBA00022692"/>
    </source>
</evidence>
<evidence type="ECO:0000259" key="14">
    <source>
        <dbReference type="PROSITE" id="PS50856"/>
    </source>
</evidence>
<feature type="domain" description="NIDO" evidence="15">
    <location>
        <begin position="76"/>
        <end position="227"/>
    </location>
</feature>
<feature type="domain" description="VWFD" evidence="16">
    <location>
        <begin position="393"/>
        <end position="603"/>
    </location>
</feature>
<dbReference type="OrthoDB" id="10045365at2759"/>
<evidence type="ECO:0000259" key="15">
    <source>
        <dbReference type="PROSITE" id="PS51220"/>
    </source>
</evidence>
<evidence type="ECO:0000256" key="8">
    <source>
        <dbReference type="ARBA" id="ARBA00023157"/>
    </source>
</evidence>
<dbReference type="SUPFAM" id="SSF57184">
    <property type="entry name" value="Growth factor receptor domain"/>
    <property type="match status" value="4"/>
</dbReference>
<name>A0A6P4YLQ3_BRABE</name>
<feature type="domain" description="EGF-like" evidence="13">
    <location>
        <begin position="1088"/>
        <end position="1131"/>
    </location>
</feature>
<keyword evidence="9" id="KW-0325">Glycoprotein</keyword>
<evidence type="ECO:0000313" key="18">
    <source>
        <dbReference type="RefSeq" id="XP_019630400.1"/>
    </source>
</evidence>
<dbReference type="SUPFAM" id="SSF57196">
    <property type="entry name" value="EGF/Laminin"/>
    <property type="match status" value="1"/>
</dbReference>
<dbReference type="FunFam" id="2.10.25.10:FF:000068">
    <property type="entry name" value="Latent transforming growth factor beta binding protein 3"/>
    <property type="match status" value="1"/>
</dbReference>
<keyword evidence="4" id="KW-0732">Signal</keyword>
<proteinExistence type="predicted"/>
<keyword evidence="8 10" id="KW-1015">Disulfide bond</keyword>
<evidence type="ECO:0000256" key="4">
    <source>
        <dbReference type="ARBA" id="ARBA00022729"/>
    </source>
</evidence>
<evidence type="ECO:0000256" key="7">
    <source>
        <dbReference type="ARBA" id="ARBA00023136"/>
    </source>
</evidence>
<dbReference type="SMART" id="SM00723">
    <property type="entry name" value="AMOP"/>
    <property type="match status" value="1"/>
</dbReference>
<dbReference type="KEGG" id="bbel:109474529"/>
<dbReference type="Gene3D" id="2.10.25.10">
    <property type="entry name" value="Laminin"/>
    <property type="match status" value="11"/>
</dbReference>
<dbReference type="CDD" id="cd00054">
    <property type="entry name" value="EGF_CA"/>
    <property type="match status" value="5"/>
</dbReference>
<dbReference type="Pfam" id="PF06119">
    <property type="entry name" value="NIDO"/>
    <property type="match status" value="1"/>
</dbReference>
<dbReference type="GO" id="GO:0005509">
    <property type="term" value="F:calcium ion binding"/>
    <property type="evidence" value="ECO:0007669"/>
    <property type="project" value="InterPro"/>
</dbReference>
<dbReference type="SMART" id="SM00539">
    <property type="entry name" value="NIDO"/>
    <property type="match status" value="1"/>
</dbReference>
<dbReference type="Pfam" id="PF23263">
    <property type="entry name" value="C8-3_MUC4"/>
    <property type="match status" value="1"/>
</dbReference>
<feature type="disulfide bond" evidence="10">
    <location>
        <begin position="808"/>
        <end position="817"/>
    </location>
</feature>
<evidence type="ECO:0000256" key="10">
    <source>
        <dbReference type="PROSITE-ProRule" id="PRU00076"/>
    </source>
</evidence>
<dbReference type="InterPro" id="IPR000152">
    <property type="entry name" value="EGF-type_Asp/Asn_hydroxyl_site"/>
</dbReference>
<dbReference type="Proteomes" id="UP000515135">
    <property type="component" value="Unplaced"/>
</dbReference>
<organism evidence="17 18">
    <name type="scientific">Branchiostoma belcheri</name>
    <name type="common">Amphioxus</name>
    <dbReference type="NCBI Taxonomy" id="7741"/>
    <lineage>
        <taxon>Eukaryota</taxon>
        <taxon>Metazoa</taxon>
        <taxon>Chordata</taxon>
        <taxon>Cephalochordata</taxon>
        <taxon>Leptocardii</taxon>
        <taxon>Amphioxiformes</taxon>
        <taxon>Branchiostomatidae</taxon>
        <taxon>Branchiostoma</taxon>
    </lineage>
</organism>
<keyword evidence="7 12" id="KW-0472">Membrane</keyword>
<dbReference type="InterPro" id="IPR049883">
    <property type="entry name" value="NOTCH1_EGF-like"/>
</dbReference>
<dbReference type="Pfam" id="PF14670">
    <property type="entry name" value="FXa_inhibition"/>
    <property type="match status" value="2"/>
</dbReference>
<reference evidence="18" key="1">
    <citation type="submission" date="2025-08" db="UniProtKB">
        <authorList>
            <consortium name="RefSeq"/>
        </authorList>
    </citation>
    <scope>IDENTIFICATION</scope>
    <source>
        <tissue evidence="18">Gonad</tissue>
    </source>
</reference>
<dbReference type="PROSITE" id="PS51220">
    <property type="entry name" value="NIDO"/>
    <property type="match status" value="1"/>
</dbReference>
<dbReference type="InterPro" id="IPR005533">
    <property type="entry name" value="AMOP_dom"/>
</dbReference>
<gene>
    <name evidence="18" type="primary">LOC109474529</name>
</gene>
<dbReference type="FunFam" id="2.10.25.10:FF:000005">
    <property type="entry name" value="Fibrillin 2"/>
    <property type="match status" value="1"/>
</dbReference>
<dbReference type="GO" id="GO:0071944">
    <property type="term" value="C:cell periphery"/>
    <property type="evidence" value="ECO:0007669"/>
    <property type="project" value="UniProtKB-ARBA"/>
</dbReference>
<feature type="compositionally biased region" description="Low complexity" evidence="11">
    <location>
        <begin position="1614"/>
        <end position="1626"/>
    </location>
</feature>
<dbReference type="FunFam" id="2.10.25.10:FF:000240">
    <property type="entry name" value="Vitamin K-dependent protein S"/>
    <property type="match status" value="1"/>
</dbReference>
<dbReference type="Pfam" id="PF00094">
    <property type="entry name" value="VWD"/>
    <property type="match status" value="1"/>
</dbReference>
<dbReference type="InterPro" id="IPR018097">
    <property type="entry name" value="EGF_Ca-bd_CS"/>
</dbReference>
<feature type="domain" description="EGF-like" evidence="13">
    <location>
        <begin position="820"/>
        <end position="852"/>
    </location>
</feature>
<evidence type="ECO:0000256" key="1">
    <source>
        <dbReference type="ARBA" id="ARBA00004370"/>
    </source>
</evidence>
<keyword evidence="17" id="KW-1185">Reference proteome</keyword>
<dbReference type="PROSITE" id="PS50026">
    <property type="entry name" value="EGF_3"/>
    <property type="match status" value="7"/>
</dbReference>
<dbReference type="PROSITE" id="PS51233">
    <property type="entry name" value="VWFD"/>
    <property type="match status" value="1"/>
</dbReference>
<comment type="subcellular location">
    <subcellularLocation>
        <location evidence="1">Membrane</location>
    </subcellularLocation>
</comment>
<feature type="domain" description="EGF-like" evidence="13">
    <location>
        <begin position="914"/>
        <end position="958"/>
    </location>
</feature>
<dbReference type="FunFam" id="2.10.25.10:FF:000056">
    <property type="entry name" value="Latent-transforming growth factor beta-binding protein 3 isoform 2"/>
    <property type="match status" value="1"/>
</dbReference>
<evidence type="ECO:0000256" key="6">
    <source>
        <dbReference type="ARBA" id="ARBA00022989"/>
    </source>
</evidence>
<feature type="compositionally biased region" description="Polar residues" evidence="11">
    <location>
        <begin position="1627"/>
        <end position="1644"/>
    </location>
</feature>
<evidence type="ECO:0000256" key="12">
    <source>
        <dbReference type="SAM" id="Phobius"/>
    </source>
</evidence>
<dbReference type="GeneID" id="109474529"/>
<dbReference type="InterPro" id="IPR056619">
    <property type="entry name" value="C8-3_MUC4"/>
</dbReference>
<dbReference type="SMART" id="SM00181">
    <property type="entry name" value="EGF"/>
    <property type="match status" value="13"/>
</dbReference>
<dbReference type="GO" id="GO:0016020">
    <property type="term" value="C:membrane"/>
    <property type="evidence" value="ECO:0007669"/>
    <property type="project" value="UniProtKB-SubCell"/>
</dbReference>
<dbReference type="SMART" id="SM00216">
    <property type="entry name" value="VWD"/>
    <property type="match status" value="1"/>
</dbReference>
<dbReference type="PROSITE" id="PS01187">
    <property type="entry name" value="EGF_CA"/>
    <property type="match status" value="4"/>
</dbReference>
<dbReference type="PROSITE" id="PS00022">
    <property type="entry name" value="EGF_1"/>
    <property type="match status" value="1"/>
</dbReference>
<feature type="transmembrane region" description="Helical" evidence="12">
    <location>
        <begin position="1409"/>
        <end position="1433"/>
    </location>
</feature>
<feature type="region of interest" description="Disordered" evidence="11">
    <location>
        <begin position="1555"/>
        <end position="1722"/>
    </location>
</feature>
<feature type="domain" description="EGF-like" evidence="13">
    <location>
        <begin position="1258"/>
        <end position="1298"/>
    </location>
</feature>
<feature type="domain" description="EGF-like" evidence="13">
    <location>
        <begin position="777"/>
        <end position="818"/>
    </location>
</feature>
<dbReference type="FunFam" id="2.10.25.10:FF:000010">
    <property type="entry name" value="Pro-epidermal growth factor"/>
    <property type="match status" value="1"/>
</dbReference>
<feature type="domain" description="EGF-like" evidence="13">
    <location>
        <begin position="1132"/>
        <end position="1170"/>
    </location>
</feature>
<dbReference type="Pfam" id="PF07645">
    <property type="entry name" value="EGF_CA"/>
    <property type="match status" value="6"/>
</dbReference>
<dbReference type="InterPro" id="IPR024731">
    <property type="entry name" value="NELL2-like_EGF"/>
</dbReference>
<sequence length="1752" mass="192253">MEEASSSLIGVENGIPLFGGIICNSVYVSENGLLVITTTKAEEQDYINEFLTFRHPESMDTVLESNRTNVCGVLAAFWSNNRFSGLQTNQAPKVWYQAYTNTSGYILQRSNRDVARYFPRTSDYQATFTLVATWEDMVPDWETDDGETNTFQAVLTTDNVNTYVMYFYKDDGMSWVPNYLPDVIQFDGYPARVGYAVRNSYTSEEDHNSAHWAWVSSEENVYRIDQKVSVTTNLTGRIAYRLENNGPGWVNPVRACHDWYNEEPDPNSWASAVMDTCPGYLSQAREETGLWEVTSSGKGQVCFQRRFALSSGGNMDCCYKTEDQGLITSLHMWNKGTGFVHRYEKSTNQTSQYYQRDYMPRMWCCHRSRSDKCCQLYAEKRPAASFRSYTASYLATAYGEPHIRTLDGRTYTFNGHGEYVMLRSTADAPHAFMMQGRTDRPVMGGVRIRATVFTAIAVQQPTNKVQVYLDSNGTSVEVTIDNENIPLAAIANGSRTKFNDGLISVVYDNSRTSICGVLISYPSGISVSIKAMAGLLTFVLGLGTDMRSNLQGLLGNLNGDPNDDFILPNGSYVQSAKPGNPTEKELYYNFGKMWSTRSVCLCDHTDVNNVTLFNNYPTDPNHNSPENYGDDDFVPKFFDDDDLFPNEETREMAIRTCGAHNRECIYDIALTSQVDIGLTTSQSETEYRTSNEILRNDAPEVFAPTEIRATVNKTFTTSVLGTDACPYVNITVSGAGTMTKTGNYSALFSWTPTSEKFVSIEFTVSDDMGASSISVPDVTVCACQNGGICDFDGVTDRVEGFALAICICPTGFSGTTCQTDIDACEGNPCFQGVKCIDQPAPLSPGQPGYTCGTCPFDMVGDGDTCADLNECLLDDSDPRVHQCVNANCENTPGSYSCVCHDGFAKEADGHTCFDIDECRDLNTNDCDPIHGICNNTAGSYTCSCKDGFYTTDNGRTCKDVNECVNQNGGCERLCINTKGSYYCECGIAYVLTEDGHTCQELNECAAEHVCEQICVDKVGYYDCGCEDLFTLNLDGNTCKPIANCSTNNTCSPPPIGHCAVNVTESGDIEEVCVCASGYQLLPNNTCGDINECENGHMCDEHGDCINTEGSYECSCHPGYQLNKDHGKRHCRNIDECAIDNGNCTHLCVDTPGSFHCACQQGMVLDKDMCTCLDIDECTENLAKCSVNAYCNNTSPGYDCICDVGYSGDGIKCGDIDECLYQDLYNVLCKVGCRNTLGSYVCTCAIGWQLANDSISCIDMNECLLGVDGCDHNCHNTPGSYTCSCRQGFLLGPDGQSCRPSLSSRLTTASTISATYRQASDRPTTLTKTSPTVMTSQQAVVTLTPSTTGTSSKTTSPPPSTTLKTTCPEDCGTGGRCRLVNGTSTCVCDEGFQLINGTCVAANIPVQTTVLLPAVALSVGIPLLCLLCACLAAYRRKTKKVKFYRVDGASSHSGGRWIWLPRRDGSSSGYFTWSQNTPTGGSSNDIYGSNSFPWTYSTPQQSSNNSDMNSNSFPWTYSSPNQSSNSSDVNSNDFPWTYSKLKQSFSLFPWTYSKPNTGSSNSDKSSNDFPWTYSRPNSGSDDSDRNSNFPWTYSKPNSSSDSCEKSSNDFPWTYSKSRSSADNSDSNILSTNGRQSSNSTISDPQDLNALPGLNRYLPYPNSYRSLRSSSSGSLIRRSLSSRRTDTLSDMSSMTSLGSSYRSHDSPGSPACELLPPPKEEDPEAIKEHDNIFGSDTKFRIQRPKFVNPNAFKD</sequence>
<dbReference type="InterPro" id="IPR050751">
    <property type="entry name" value="ECM_structural_protein"/>
</dbReference>
<evidence type="ECO:0000256" key="2">
    <source>
        <dbReference type="ARBA" id="ARBA00022536"/>
    </source>
</evidence>
<dbReference type="RefSeq" id="XP_019630400.1">
    <property type="nucleotide sequence ID" value="XM_019774841.1"/>
</dbReference>
<comment type="caution">
    <text evidence="10">Lacks conserved residue(s) required for the propagation of feature annotation.</text>
</comment>
<feature type="domain" description="AMOP" evidence="14">
    <location>
        <begin position="248"/>
        <end position="381"/>
    </location>
</feature>
<evidence type="ECO:0000259" key="16">
    <source>
        <dbReference type="PROSITE" id="PS51233"/>
    </source>
</evidence>
<accession>A0A6P4YLQ3</accession>
<evidence type="ECO:0000313" key="17">
    <source>
        <dbReference type="Proteomes" id="UP000515135"/>
    </source>
</evidence>
<evidence type="ECO:0000256" key="9">
    <source>
        <dbReference type="ARBA" id="ARBA00023180"/>
    </source>
</evidence>
<evidence type="ECO:0000256" key="11">
    <source>
        <dbReference type="SAM" id="MobiDB-lite"/>
    </source>
</evidence>
<dbReference type="Pfam" id="PF12947">
    <property type="entry name" value="EGF_3"/>
    <property type="match status" value="1"/>
</dbReference>
<protein>
    <submittedName>
        <fullName evidence="18">Mucin-like protein</fullName>
    </submittedName>
</protein>
<dbReference type="GO" id="GO:0007160">
    <property type="term" value="P:cell-matrix adhesion"/>
    <property type="evidence" value="ECO:0007669"/>
    <property type="project" value="InterPro"/>
</dbReference>
<feature type="compositionally biased region" description="Low complexity" evidence="11">
    <location>
        <begin position="1661"/>
        <end position="1677"/>
    </location>
</feature>
<dbReference type="PROSITE" id="PS01186">
    <property type="entry name" value="EGF_2"/>
    <property type="match status" value="5"/>
</dbReference>
<keyword evidence="3 12" id="KW-0812">Transmembrane</keyword>
<dbReference type="SMART" id="SM00179">
    <property type="entry name" value="EGF_CA"/>
    <property type="match status" value="10"/>
</dbReference>
<feature type="compositionally biased region" description="Low complexity" evidence="11">
    <location>
        <begin position="1686"/>
        <end position="1698"/>
    </location>
</feature>
<dbReference type="InterPro" id="IPR000742">
    <property type="entry name" value="EGF"/>
</dbReference>
<feature type="compositionally biased region" description="Polar residues" evidence="11">
    <location>
        <begin position="1555"/>
        <end position="1568"/>
    </location>
</feature>
<evidence type="ECO:0000259" key="13">
    <source>
        <dbReference type="PROSITE" id="PS50026"/>
    </source>
</evidence>
<dbReference type="InterPro" id="IPR001881">
    <property type="entry name" value="EGF-like_Ca-bd_dom"/>
</dbReference>